<proteinExistence type="predicted"/>
<dbReference type="AlphaFoldDB" id="A0A0D2PN42"/>
<protein>
    <submittedName>
        <fullName evidence="2">Uncharacterized protein</fullName>
    </submittedName>
</protein>
<name>A0A0D2PN42_HYPSF</name>
<evidence type="ECO:0000313" key="3">
    <source>
        <dbReference type="Proteomes" id="UP000054270"/>
    </source>
</evidence>
<accession>A0A0D2PN42</accession>
<dbReference type="EMBL" id="KN817518">
    <property type="protein sequence ID" value="KJA29651.1"/>
    <property type="molecule type" value="Genomic_DNA"/>
</dbReference>
<evidence type="ECO:0000313" key="2">
    <source>
        <dbReference type="EMBL" id="KJA29651.1"/>
    </source>
</evidence>
<keyword evidence="3" id="KW-1185">Reference proteome</keyword>
<organism evidence="2 3">
    <name type="scientific">Hypholoma sublateritium (strain FD-334 SS-4)</name>
    <dbReference type="NCBI Taxonomy" id="945553"/>
    <lineage>
        <taxon>Eukaryota</taxon>
        <taxon>Fungi</taxon>
        <taxon>Dikarya</taxon>
        <taxon>Basidiomycota</taxon>
        <taxon>Agaricomycotina</taxon>
        <taxon>Agaricomycetes</taxon>
        <taxon>Agaricomycetidae</taxon>
        <taxon>Agaricales</taxon>
        <taxon>Agaricineae</taxon>
        <taxon>Strophariaceae</taxon>
        <taxon>Hypholoma</taxon>
    </lineage>
</organism>
<evidence type="ECO:0000256" key="1">
    <source>
        <dbReference type="SAM" id="MobiDB-lite"/>
    </source>
</evidence>
<feature type="region of interest" description="Disordered" evidence="1">
    <location>
        <begin position="119"/>
        <end position="172"/>
    </location>
</feature>
<reference evidence="3" key="1">
    <citation type="submission" date="2014-04" db="EMBL/GenBank/DDBJ databases">
        <title>Evolutionary Origins and Diversification of the Mycorrhizal Mutualists.</title>
        <authorList>
            <consortium name="DOE Joint Genome Institute"/>
            <consortium name="Mycorrhizal Genomics Consortium"/>
            <person name="Kohler A."/>
            <person name="Kuo A."/>
            <person name="Nagy L.G."/>
            <person name="Floudas D."/>
            <person name="Copeland A."/>
            <person name="Barry K.W."/>
            <person name="Cichocki N."/>
            <person name="Veneault-Fourrey C."/>
            <person name="LaButti K."/>
            <person name="Lindquist E.A."/>
            <person name="Lipzen A."/>
            <person name="Lundell T."/>
            <person name="Morin E."/>
            <person name="Murat C."/>
            <person name="Riley R."/>
            <person name="Ohm R."/>
            <person name="Sun H."/>
            <person name="Tunlid A."/>
            <person name="Henrissat B."/>
            <person name="Grigoriev I.V."/>
            <person name="Hibbett D.S."/>
            <person name="Martin F."/>
        </authorList>
    </citation>
    <scope>NUCLEOTIDE SEQUENCE [LARGE SCALE GENOMIC DNA]</scope>
    <source>
        <strain evidence="3">FD-334 SS-4</strain>
    </source>
</reference>
<sequence length="172" mass="18487">MYGRRRCAADQVQAQARGRGRGRAAGGWLAWGSTLTYVCPHGWLGAGASASGGDPMRGLGARGDTAPARMAPSRSWKKPAFEEALCHAAPRRARPRPARDIYTARRPGALRAWQAMLRPHGGSGRKLSRSPGFARLNTPAPGLSTRRRAAGRSANSNSKQRRATPTAREHAR</sequence>
<gene>
    <name evidence="2" type="ORF">HYPSUDRAFT_196010</name>
</gene>
<dbReference type="Proteomes" id="UP000054270">
    <property type="component" value="Unassembled WGS sequence"/>
</dbReference>